<sequence>MSAACELRAERTSRSSRATATSIVTRAVLKATAHTRHSTMTRRVRPALKSADRDGLRPKLRLCAFTLISVQRTIANGQRTGHLLDEGDITAIDFTCRFRPSVQPQKPNIFRSVSRCTIATGQVATRATGPERRASASSKHVFRRLRTSRTMQPEPTVERTFTVGVQDYLPAIVFGAVIGIVARILLPGRQPIGLILTILIGMGAAVAGTWAADRWDLHSDKSVTVAGHTYDWLVLGVQVGIAVVGVGVAALLARAFSNDDD</sequence>
<dbReference type="EMBL" id="BONQ01000179">
    <property type="protein sequence ID" value="GIG52450.1"/>
    <property type="molecule type" value="Genomic_DNA"/>
</dbReference>
<proteinExistence type="predicted"/>
<organism evidence="2 3">
    <name type="scientific">Dactylosporangium siamense</name>
    <dbReference type="NCBI Taxonomy" id="685454"/>
    <lineage>
        <taxon>Bacteria</taxon>
        <taxon>Bacillati</taxon>
        <taxon>Actinomycetota</taxon>
        <taxon>Actinomycetes</taxon>
        <taxon>Micromonosporales</taxon>
        <taxon>Micromonosporaceae</taxon>
        <taxon>Dactylosporangium</taxon>
    </lineage>
</organism>
<protein>
    <submittedName>
        <fullName evidence="2">Uncharacterized protein</fullName>
    </submittedName>
</protein>
<dbReference type="Proteomes" id="UP000660611">
    <property type="component" value="Unassembled WGS sequence"/>
</dbReference>
<feature type="transmembrane region" description="Helical" evidence="1">
    <location>
        <begin position="193"/>
        <end position="212"/>
    </location>
</feature>
<dbReference type="AlphaFoldDB" id="A0A919UIB8"/>
<accession>A0A919UIB8</accession>
<keyword evidence="1" id="KW-0472">Membrane</keyword>
<keyword evidence="3" id="KW-1185">Reference proteome</keyword>
<comment type="caution">
    <text evidence="2">The sequence shown here is derived from an EMBL/GenBank/DDBJ whole genome shotgun (WGS) entry which is preliminary data.</text>
</comment>
<reference evidence="2" key="1">
    <citation type="submission" date="2021-01" db="EMBL/GenBank/DDBJ databases">
        <title>Whole genome shotgun sequence of Dactylosporangium siamense NBRC 106093.</title>
        <authorList>
            <person name="Komaki H."/>
            <person name="Tamura T."/>
        </authorList>
    </citation>
    <scope>NUCLEOTIDE SEQUENCE</scope>
    <source>
        <strain evidence="2">NBRC 106093</strain>
    </source>
</reference>
<name>A0A919UIB8_9ACTN</name>
<evidence type="ECO:0000256" key="1">
    <source>
        <dbReference type="SAM" id="Phobius"/>
    </source>
</evidence>
<keyword evidence="1" id="KW-1133">Transmembrane helix</keyword>
<gene>
    <name evidence="2" type="ORF">Dsi01nite_104910</name>
</gene>
<feature type="transmembrane region" description="Helical" evidence="1">
    <location>
        <begin position="232"/>
        <end position="253"/>
    </location>
</feature>
<evidence type="ECO:0000313" key="2">
    <source>
        <dbReference type="EMBL" id="GIG52450.1"/>
    </source>
</evidence>
<evidence type="ECO:0000313" key="3">
    <source>
        <dbReference type="Proteomes" id="UP000660611"/>
    </source>
</evidence>
<keyword evidence="1" id="KW-0812">Transmembrane</keyword>
<feature type="transmembrane region" description="Helical" evidence="1">
    <location>
        <begin position="168"/>
        <end position="186"/>
    </location>
</feature>